<protein>
    <submittedName>
        <fullName evidence="1">Uncharacterized protein</fullName>
    </submittedName>
</protein>
<dbReference type="Proteomes" id="UP000688137">
    <property type="component" value="Unassembled WGS sequence"/>
</dbReference>
<evidence type="ECO:0000313" key="2">
    <source>
        <dbReference type="Proteomes" id="UP000688137"/>
    </source>
</evidence>
<organism evidence="1 2">
    <name type="scientific">Paramecium primaurelia</name>
    <dbReference type="NCBI Taxonomy" id="5886"/>
    <lineage>
        <taxon>Eukaryota</taxon>
        <taxon>Sar</taxon>
        <taxon>Alveolata</taxon>
        <taxon>Ciliophora</taxon>
        <taxon>Intramacronucleata</taxon>
        <taxon>Oligohymenophorea</taxon>
        <taxon>Peniculida</taxon>
        <taxon>Parameciidae</taxon>
        <taxon>Paramecium</taxon>
    </lineage>
</organism>
<name>A0A8S1P5D4_PARPR</name>
<gene>
    <name evidence="1" type="ORF">PPRIM_AZ9-3.1.T1060125</name>
</gene>
<reference evidence="1" key="1">
    <citation type="submission" date="2021-01" db="EMBL/GenBank/DDBJ databases">
        <authorList>
            <consortium name="Genoscope - CEA"/>
            <person name="William W."/>
        </authorList>
    </citation>
    <scope>NUCLEOTIDE SEQUENCE</scope>
</reference>
<keyword evidence="2" id="KW-1185">Reference proteome</keyword>
<accession>A0A8S1P5D4</accession>
<comment type="caution">
    <text evidence="1">The sequence shown here is derived from an EMBL/GenBank/DDBJ whole genome shotgun (WGS) entry which is preliminary data.</text>
</comment>
<evidence type="ECO:0000313" key="1">
    <source>
        <dbReference type="EMBL" id="CAD8098237.1"/>
    </source>
</evidence>
<proteinExistence type="predicted"/>
<dbReference type="EMBL" id="CAJJDM010000109">
    <property type="protein sequence ID" value="CAD8098237.1"/>
    <property type="molecule type" value="Genomic_DNA"/>
</dbReference>
<dbReference type="AlphaFoldDB" id="A0A8S1P5D4"/>
<sequence length="102" mass="12518">MSYQMNKAQSNNKFYIISKKKKINIKFILKFKQILVNQLMLLFSQYHKCNNKEIHKNCSIYCFDQLQRFKNFIIIDNQISIIQLCMNDYCNQSYKYLNLQRR</sequence>